<accession>A0A498I0H3</accession>
<feature type="region of interest" description="Disordered" evidence="1">
    <location>
        <begin position="1"/>
        <end position="20"/>
    </location>
</feature>
<protein>
    <submittedName>
        <fullName evidence="2">Uncharacterized protein</fullName>
    </submittedName>
</protein>
<gene>
    <name evidence="2" type="ORF">DVH24_039441</name>
</gene>
<dbReference type="Proteomes" id="UP000290289">
    <property type="component" value="Chromosome 15"/>
</dbReference>
<name>A0A498I0H3_MALDO</name>
<dbReference type="EMBL" id="RDQH01000341">
    <property type="protein sequence ID" value="RXH75742.1"/>
    <property type="molecule type" value="Genomic_DNA"/>
</dbReference>
<feature type="compositionally biased region" description="Low complexity" evidence="1">
    <location>
        <begin position="7"/>
        <end position="18"/>
    </location>
</feature>
<evidence type="ECO:0000256" key="1">
    <source>
        <dbReference type="SAM" id="MobiDB-lite"/>
    </source>
</evidence>
<comment type="caution">
    <text evidence="2">The sequence shown here is derived from an EMBL/GenBank/DDBJ whole genome shotgun (WGS) entry which is preliminary data.</text>
</comment>
<evidence type="ECO:0000313" key="3">
    <source>
        <dbReference type="Proteomes" id="UP000290289"/>
    </source>
</evidence>
<evidence type="ECO:0000313" key="2">
    <source>
        <dbReference type="EMBL" id="RXH75742.1"/>
    </source>
</evidence>
<organism evidence="2 3">
    <name type="scientific">Malus domestica</name>
    <name type="common">Apple</name>
    <name type="synonym">Pyrus malus</name>
    <dbReference type="NCBI Taxonomy" id="3750"/>
    <lineage>
        <taxon>Eukaryota</taxon>
        <taxon>Viridiplantae</taxon>
        <taxon>Streptophyta</taxon>
        <taxon>Embryophyta</taxon>
        <taxon>Tracheophyta</taxon>
        <taxon>Spermatophyta</taxon>
        <taxon>Magnoliopsida</taxon>
        <taxon>eudicotyledons</taxon>
        <taxon>Gunneridae</taxon>
        <taxon>Pentapetalae</taxon>
        <taxon>rosids</taxon>
        <taxon>fabids</taxon>
        <taxon>Rosales</taxon>
        <taxon>Rosaceae</taxon>
        <taxon>Amygdaloideae</taxon>
        <taxon>Maleae</taxon>
        <taxon>Malus</taxon>
    </lineage>
</organism>
<dbReference type="AlphaFoldDB" id="A0A498I0H3"/>
<sequence>MAWYLRSWSSSTNSDSISPPHTLLAEEEDSCHWGRRIREAMVAIAWKMLRFVGEKTKGFVWSRVCYPHTLLYFSHTLNNFCPLIFFNLSDPTAKN</sequence>
<reference evidence="2 3" key="1">
    <citation type="submission" date="2018-10" db="EMBL/GenBank/DDBJ databases">
        <title>A high-quality apple genome assembly.</title>
        <authorList>
            <person name="Hu J."/>
        </authorList>
    </citation>
    <scope>NUCLEOTIDE SEQUENCE [LARGE SCALE GENOMIC DNA]</scope>
    <source>
        <strain evidence="3">cv. HFTH1</strain>
        <tissue evidence="2">Young leaf</tissue>
    </source>
</reference>
<proteinExistence type="predicted"/>
<keyword evidence="3" id="KW-1185">Reference proteome</keyword>